<name>A0A1M6FKP8_MALRU</name>
<organism evidence="3 4">
    <name type="scientific">Malonomonas rubra DSM 5091</name>
    <dbReference type="NCBI Taxonomy" id="1122189"/>
    <lineage>
        <taxon>Bacteria</taxon>
        <taxon>Pseudomonadati</taxon>
        <taxon>Thermodesulfobacteriota</taxon>
        <taxon>Desulfuromonadia</taxon>
        <taxon>Desulfuromonadales</taxon>
        <taxon>Geopsychrobacteraceae</taxon>
        <taxon>Malonomonas</taxon>
    </lineage>
</organism>
<keyword evidence="4" id="KW-1185">Reference proteome</keyword>
<dbReference type="EMBL" id="FQZT01000003">
    <property type="protein sequence ID" value="SHI98288.1"/>
    <property type="molecule type" value="Genomic_DNA"/>
</dbReference>
<dbReference type="SUPFAM" id="SSF47413">
    <property type="entry name" value="lambda repressor-like DNA-binding domains"/>
    <property type="match status" value="1"/>
</dbReference>
<dbReference type="InterPro" id="IPR013096">
    <property type="entry name" value="Cupin_2"/>
</dbReference>
<dbReference type="CDD" id="cd02209">
    <property type="entry name" value="cupin_XRE_C"/>
    <property type="match status" value="1"/>
</dbReference>
<gene>
    <name evidence="3" type="ORF">SAMN02745165_01325</name>
</gene>
<protein>
    <submittedName>
        <fullName evidence="3">Transcriptional regulator, XRE family with cupin sensor</fullName>
    </submittedName>
</protein>
<proteinExistence type="predicted"/>
<dbReference type="PANTHER" id="PTHR46797">
    <property type="entry name" value="HTH-TYPE TRANSCRIPTIONAL REGULATOR"/>
    <property type="match status" value="1"/>
</dbReference>
<dbReference type="PANTHER" id="PTHR46797:SF19">
    <property type="entry name" value="BLL2473 PROTEIN"/>
    <property type="match status" value="1"/>
</dbReference>
<keyword evidence="1" id="KW-0238">DNA-binding</keyword>
<dbReference type="InterPro" id="IPR050807">
    <property type="entry name" value="TransReg_Diox_bact_type"/>
</dbReference>
<dbReference type="GO" id="GO:0003700">
    <property type="term" value="F:DNA-binding transcription factor activity"/>
    <property type="evidence" value="ECO:0007669"/>
    <property type="project" value="TreeGrafter"/>
</dbReference>
<accession>A0A1M6FKP8</accession>
<dbReference type="Pfam" id="PF07883">
    <property type="entry name" value="Cupin_2"/>
    <property type="match status" value="1"/>
</dbReference>
<dbReference type="Gene3D" id="2.60.120.10">
    <property type="entry name" value="Jelly Rolls"/>
    <property type="match status" value="1"/>
</dbReference>
<dbReference type="InterPro" id="IPR011051">
    <property type="entry name" value="RmlC_Cupin_sf"/>
</dbReference>
<evidence type="ECO:0000313" key="4">
    <source>
        <dbReference type="Proteomes" id="UP000184171"/>
    </source>
</evidence>
<dbReference type="InterPro" id="IPR001387">
    <property type="entry name" value="Cro/C1-type_HTH"/>
</dbReference>
<dbReference type="GO" id="GO:0003677">
    <property type="term" value="F:DNA binding"/>
    <property type="evidence" value="ECO:0007669"/>
    <property type="project" value="UniProtKB-KW"/>
</dbReference>
<dbReference type="SMART" id="SM00530">
    <property type="entry name" value="HTH_XRE"/>
    <property type="match status" value="1"/>
</dbReference>
<dbReference type="CDD" id="cd00093">
    <property type="entry name" value="HTH_XRE"/>
    <property type="match status" value="1"/>
</dbReference>
<dbReference type="PROSITE" id="PS50943">
    <property type="entry name" value="HTH_CROC1"/>
    <property type="match status" value="1"/>
</dbReference>
<dbReference type="SUPFAM" id="SSF51182">
    <property type="entry name" value="RmlC-like cupins"/>
    <property type="match status" value="1"/>
</dbReference>
<dbReference type="OrthoDB" id="5343295at2"/>
<dbReference type="STRING" id="1122189.SAMN02745165_01325"/>
<feature type="domain" description="HTH cro/C1-type" evidence="2">
    <location>
        <begin position="11"/>
        <end position="65"/>
    </location>
</feature>
<dbReference type="RefSeq" id="WP_072906989.1">
    <property type="nucleotide sequence ID" value="NZ_FQZT01000003.1"/>
</dbReference>
<evidence type="ECO:0000313" key="3">
    <source>
        <dbReference type="EMBL" id="SHI98288.1"/>
    </source>
</evidence>
<sequence length="192" mass="21085">MSVENNIGTKVRQLREAKEMSIEQLAEQSQCHADQIRQIEEGALVPSLTPLMELSRALGVRLGTFMDDDPVEGPAVFDSAEAPNVIRFSGKDPKATSSSLDFYSMAASKKDRHMEPFLIDVKPRSGDAPPLSGHEGEEFIYVLEGAIQINYGQTTYELEAGQSIYYDSIVPHDVHAKGDQTAKILAVVYVPS</sequence>
<evidence type="ECO:0000259" key="2">
    <source>
        <dbReference type="PROSITE" id="PS50943"/>
    </source>
</evidence>
<dbReference type="GO" id="GO:0005829">
    <property type="term" value="C:cytosol"/>
    <property type="evidence" value="ECO:0007669"/>
    <property type="project" value="TreeGrafter"/>
</dbReference>
<evidence type="ECO:0000256" key="1">
    <source>
        <dbReference type="ARBA" id="ARBA00023125"/>
    </source>
</evidence>
<dbReference type="Gene3D" id="1.10.260.40">
    <property type="entry name" value="lambda repressor-like DNA-binding domains"/>
    <property type="match status" value="1"/>
</dbReference>
<dbReference type="InterPro" id="IPR010982">
    <property type="entry name" value="Lambda_DNA-bd_dom_sf"/>
</dbReference>
<dbReference type="AlphaFoldDB" id="A0A1M6FKP8"/>
<dbReference type="Proteomes" id="UP000184171">
    <property type="component" value="Unassembled WGS sequence"/>
</dbReference>
<reference evidence="3 4" key="1">
    <citation type="submission" date="2016-11" db="EMBL/GenBank/DDBJ databases">
        <authorList>
            <person name="Jaros S."/>
            <person name="Januszkiewicz K."/>
            <person name="Wedrychowicz H."/>
        </authorList>
    </citation>
    <scope>NUCLEOTIDE SEQUENCE [LARGE SCALE GENOMIC DNA]</scope>
    <source>
        <strain evidence="3 4">DSM 5091</strain>
    </source>
</reference>
<dbReference type="Pfam" id="PF13560">
    <property type="entry name" value="HTH_31"/>
    <property type="match status" value="1"/>
</dbReference>
<dbReference type="InterPro" id="IPR014710">
    <property type="entry name" value="RmlC-like_jellyroll"/>
</dbReference>